<comment type="caution">
    <text evidence="4">The sequence shown here is derived from an EMBL/GenBank/DDBJ whole genome shotgun (WGS) entry which is preliminary data.</text>
</comment>
<dbReference type="GO" id="GO:0003677">
    <property type="term" value="F:DNA binding"/>
    <property type="evidence" value="ECO:0007669"/>
    <property type="project" value="UniProtKB-UniRule"/>
</dbReference>
<feature type="domain" description="HTH tetR-type" evidence="3">
    <location>
        <begin position="9"/>
        <end position="69"/>
    </location>
</feature>
<dbReference type="EMBL" id="JXRA01000035">
    <property type="protein sequence ID" value="KIO77406.1"/>
    <property type="molecule type" value="Genomic_DNA"/>
</dbReference>
<dbReference type="Proteomes" id="UP000032049">
    <property type="component" value="Unassembled WGS sequence"/>
</dbReference>
<proteinExistence type="predicted"/>
<dbReference type="Gene3D" id="1.10.357.10">
    <property type="entry name" value="Tetracycline Repressor, domain 2"/>
    <property type="match status" value="1"/>
</dbReference>
<dbReference type="InterPro" id="IPR036271">
    <property type="entry name" value="Tet_transcr_reg_TetR-rel_C_sf"/>
</dbReference>
<dbReference type="PRINTS" id="PR00455">
    <property type="entry name" value="HTHTETR"/>
</dbReference>
<gene>
    <name evidence="4" type="ORF">TH53_09640</name>
</gene>
<evidence type="ECO:0000256" key="2">
    <source>
        <dbReference type="PROSITE-ProRule" id="PRU00335"/>
    </source>
</evidence>
<dbReference type="AlphaFoldDB" id="A0A0D0GSK8"/>
<feature type="DNA-binding region" description="H-T-H motif" evidence="2">
    <location>
        <begin position="32"/>
        <end position="51"/>
    </location>
</feature>
<evidence type="ECO:0000259" key="3">
    <source>
        <dbReference type="PROSITE" id="PS50977"/>
    </source>
</evidence>
<reference evidence="4 5" key="1">
    <citation type="submission" date="2015-01" db="EMBL/GenBank/DDBJ databases">
        <title>Draft genome sequence of Pedobacter sp. NL19 isolated from sludge of an effluent treatment pond in an abandoned uranium mine.</title>
        <authorList>
            <person name="Santos T."/>
            <person name="Caetano T."/>
            <person name="Covas C."/>
            <person name="Cruz A."/>
            <person name="Mendo S."/>
        </authorList>
    </citation>
    <scope>NUCLEOTIDE SEQUENCE [LARGE SCALE GENOMIC DNA]</scope>
    <source>
        <strain evidence="4 5">NL19</strain>
    </source>
</reference>
<dbReference type="Pfam" id="PF22604">
    <property type="entry name" value="TetR_HI_0893_C"/>
    <property type="match status" value="1"/>
</dbReference>
<dbReference type="PROSITE" id="PS50977">
    <property type="entry name" value="HTH_TETR_2"/>
    <property type="match status" value="1"/>
</dbReference>
<keyword evidence="1 2" id="KW-0238">DNA-binding</keyword>
<dbReference type="PANTHER" id="PTHR43479">
    <property type="entry name" value="ACREF/ENVCD OPERON REPRESSOR-RELATED"/>
    <property type="match status" value="1"/>
</dbReference>
<dbReference type="InterPro" id="IPR054422">
    <property type="entry name" value="TetR-like_HI_0893_C"/>
</dbReference>
<dbReference type="InterPro" id="IPR001647">
    <property type="entry name" value="HTH_TetR"/>
</dbReference>
<name>A0A0D0GSK8_9SPHI</name>
<evidence type="ECO:0000256" key="1">
    <source>
        <dbReference type="ARBA" id="ARBA00023125"/>
    </source>
</evidence>
<evidence type="ECO:0000313" key="4">
    <source>
        <dbReference type="EMBL" id="KIO77406.1"/>
    </source>
</evidence>
<protein>
    <recommendedName>
        <fullName evidence="3">HTH tetR-type domain-containing protein</fullName>
    </recommendedName>
</protein>
<sequence length="194" mass="21984">MNVQLEDNTGKRVAVLNSTLALIKEHGFHGAPMSLIAKHAGVAAGTIYHYFDSKETLILELFVHVKDKLALAISAGDDPSKPYKDRFFNFMINQFNFYIENENSLFFLEQYMSSPFAKNFPERDSQLFADKVIGLFQYGIENAHFRNIDSRLLAPTIKGTLVAAATFQLSEQIVFTKEDIIEVVSVIWDGIKRQ</sequence>
<dbReference type="PANTHER" id="PTHR43479:SF11">
    <property type="entry name" value="ACREF_ENVCD OPERON REPRESSOR-RELATED"/>
    <property type="match status" value="1"/>
</dbReference>
<dbReference type="Pfam" id="PF00440">
    <property type="entry name" value="TetR_N"/>
    <property type="match status" value="1"/>
</dbReference>
<dbReference type="InterPro" id="IPR009057">
    <property type="entry name" value="Homeodomain-like_sf"/>
</dbReference>
<dbReference type="SUPFAM" id="SSF46689">
    <property type="entry name" value="Homeodomain-like"/>
    <property type="match status" value="1"/>
</dbReference>
<evidence type="ECO:0000313" key="5">
    <source>
        <dbReference type="Proteomes" id="UP000032049"/>
    </source>
</evidence>
<keyword evidence="5" id="KW-1185">Reference proteome</keyword>
<accession>A0A0D0GSK8</accession>
<dbReference type="STRING" id="1503925.TH53_09640"/>
<organism evidence="4 5">
    <name type="scientific">Pedobacter lusitanus</name>
    <dbReference type="NCBI Taxonomy" id="1503925"/>
    <lineage>
        <taxon>Bacteria</taxon>
        <taxon>Pseudomonadati</taxon>
        <taxon>Bacteroidota</taxon>
        <taxon>Sphingobacteriia</taxon>
        <taxon>Sphingobacteriales</taxon>
        <taxon>Sphingobacteriaceae</taxon>
        <taxon>Pedobacter</taxon>
    </lineage>
</organism>
<dbReference type="OrthoDB" id="6430772at2"/>
<dbReference type="RefSeq" id="WP_041881158.1">
    <property type="nucleotide sequence ID" value="NZ_CP157278.1"/>
</dbReference>
<dbReference type="SUPFAM" id="SSF48498">
    <property type="entry name" value="Tetracyclin repressor-like, C-terminal domain"/>
    <property type="match status" value="1"/>
</dbReference>
<dbReference type="InterPro" id="IPR050624">
    <property type="entry name" value="HTH-type_Tx_Regulator"/>
</dbReference>